<dbReference type="EMBL" id="CP026652">
    <property type="protein sequence ID" value="AVH55782.1"/>
    <property type="molecule type" value="Genomic_DNA"/>
</dbReference>
<feature type="region of interest" description="Disordered" evidence="2">
    <location>
        <begin position="39"/>
        <end position="96"/>
    </location>
</feature>
<keyword evidence="1" id="KW-0560">Oxidoreductase</keyword>
<feature type="compositionally biased region" description="Basic and acidic residues" evidence="2">
    <location>
        <begin position="87"/>
        <end position="96"/>
    </location>
</feature>
<proteinExistence type="predicted"/>
<reference evidence="4 5" key="1">
    <citation type="submission" date="2018-02" db="EMBL/GenBank/DDBJ databases">
        <title>Complete genome sequence of Streptomyces dengpaensis, the producer of angucyclines.</title>
        <authorList>
            <person name="Yumei L."/>
        </authorList>
    </citation>
    <scope>NUCLEOTIDE SEQUENCE [LARGE SCALE GENOMIC DNA]</scope>
    <source>
        <strain evidence="4 5">XZHG99</strain>
    </source>
</reference>
<dbReference type="InterPro" id="IPR013154">
    <property type="entry name" value="ADH-like_N"/>
</dbReference>
<dbReference type="PROSITE" id="PS00059">
    <property type="entry name" value="ADH_ZINC"/>
    <property type="match status" value="1"/>
</dbReference>
<accession>A0ABM6SM97</accession>
<dbReference type="Gene3D" id="3.90.180.10">
    <property type="entry name" value="Medium-chain alcohol dehydrogenases, catalytic domain"/>
    <property type="match status" value="1"/>
</dbReference>
<dbReference type="InterPro" id="IPR011032">
    <property type="entry name" value="GroES-like_sf"/>
</dbReference>
<evidence type="ECO:0000313" key="5">
    <source>
        <dbReference type="Proteomes" id="UP000238413"/>
    </source>
</evidence>
<evidence type="ECO:0000259" key="3">
    <source>
        <dbReference type="Pfam" id="PF08240"/>
    </source>
</evidence>
<dbReference type="Pfam" id="PF08240">
    <property type="entry name" value="ADH_N"/>
    <property type="match status" value="1"/>
</dbReference>
<dbReference type="InterPro" id="IPR002328">
    <property type="entry name" value="ADH_Zn_CS"/>
</dbReference>
<keyword evidence="5" id="KW-1185">Reference proteome</keyword>
<organism evidence="4 5">
    <name type="scientific">Streptomyces dengpaensis</name>
    <dbReference type="NCBI Taxonomy" id="2049881"/>
    <lineage>
        <taxon>Bacteria</taxon>
        <taxon>Bacillati</taxon>
        <taxon>Actinomycetota</taxon>
        <taxon>Actinomycetes</taxon>
        <taxon>Kitasatosporales</taxon>
        <taxon>Streptomycetaceae</taxon>
        <taxon>Streptomyces</taxon>
    </lineage>
</organism>
<sequence length="96" mass="10571">MYPVVPGHEIAGVVAAVGPAAVRGHHHVLAAPALRCGSRQEGRRHRLRRTRPHGREVRPRHGRRGDRAVAVAEEARQEPSAQPVFRSPDEACVLRD</sequence>
<feature type="compositionally biased region" description="Basic residues" evidence="2">
    <location>
        <begin position="42"/>
        <end position="52"/>
    </location>
</feature>
<name>A0ABM6SM97_9ACTN</name>
<evidence type="ECO:0000313" key="4">
    <source>
        <dbReference type="EMBL" id="AVH55782.1"/>
    </source>
</evidence>
<feature type="domain" description="Alcohol dehydrogenase-like N-terminal" evidence="3">
    <location>
        <begin position="2"/>
        <end position="46"/>
    </location>
</feature>
<evidence type="ECO:0000256" key="1">
    <source>
        <dbReference type="ARBA" id="ARBA00023002"/>
    </source>
</evidence>
<protein>
    <recommendedName>
        <fullName evidence="3">Alcohol dehydrogenase-like N-terminal domain-containing protein</fullName>
    </recommendedName>
</protein>
<evidence type="ECO:0000256" key="2">
    <source>
        <dbReference type="SAM" id="MobiDB-lite"/>
    </source>
</evidence>
<gene>
    <name evidence="4" type="ORF">C4B68_08375</name>
</gene>
<dbReference type="Proteomes" id="UP000238413">
    <property type="component" value="Chromosome"/>
</dbReference>
<dbReference type="SUPFAM" id="SSF50129">
    <property type="entry name" value="GroES-like"/>
    <property type="match status" value="1"/>
</dbReference>